<sequence>MTVYVCKENNIVTSYEKQHLTKKN</sequence>
<dbReference type="AlphaFoldDB" id="A0A0K2VGP4"/>
<dbReference type="EMBL" id="HACA01032189">
    <property type="protein sequence ID" value="CDW49550.1"/>
    <property type="molecule type" value="Transcribed_RNA"/>
</dbReference>
<protein>
    <submittedName>
        <fullName evidence="1">Uncharacterized protein</fullName>
    </submittedName>
</protein>
<accession>A0A0K2VGP4</accession>
<reference evidence="1" key="1">
    <citation type="submission" date="2014-05" db="EMBL/GenBank/DDBJ databases">
        <authorList>
            <person name="Chronopoulou M."/>
        </authorList>
    </citation>
    <scope>NUCLEOTIDE SEQUENCE</scope>
    <source>
        <tissue evidence="1">Whole organism</tissue>
    </source>
</reference>
<proteinExistence type="predicted"/>
<evidence type="ECO:0000313" key="1">
    <source>
        <dbReference type="EMBL" id="CDW49550.1"/>
    </source>
</evidence>
<organism evidence="1">
    <name type="scientific">Lepeophtheirus salmonis</name>
    <name type="common">Salmon louse</name>
    <name type="synonym">Caligus salmonis</name>
    <dbReference type="NCBI Taxonomy" id="72036"/>
    <lineage>
        <taxon>Eukaryota</taxon>
        <taxon>Metazoa</taxon>
        <taxon>Ecdysozoa</taxon>
        <taxon>Arthropoda</taxon>
        <taxon>Crustacea</taxon>
        <taxon>Multicrustacea</taxon>
        <taxon>Hexanauplia</taxon>
        <taxon>Copepoda</taxon>
        <taxon>Siphonostomatoida</taxon>
        <taxon>Caligidae</taxon>
        <taxon>Lepeophtheirus</taxon>
    </lineage>
</organism>
<name>A0A0K2VGP4_LEPSM</name>